<accession>A0A0J7KEV8</accession>
<name>A0A0J7KEV8_LASNI</name>
<evidence type="ECO:0000256" key="5">
    <source>
        <dbReference type="ARBA" id="ARBA00023136"/>
    </source>
</evidence>
<feature type="domain" description="Palmitoyltransferase DHHC" evidence="9">
    <location>
        <begin position="129"/>
        <end position="276"/>
    </location>
</feature>
<dbReference type="EMBL" id="LBMM01008558">
    <property type="protein sequence ID" value="KMQ88792.1"/>
    <property type="molecule type" value="Genomic_DNA"/>
</dbReference>
<dbReference type="GO" id="GO:0016020">
    <property type="term" value="C:membrane"/>
    <property type="evidence" value="ECO:0007669"/>
    <property type="project" value="UniProtKB-SubCell"/>
</dbReference>
<feature type="region of interest" description="Disordered" evidence="8">
    <location>
        <begin position="397"/>
        <end position="423"/>
    </location>
</feature>
<feature type="transmembrane region" description="Helical" evidence="7">
    <location>
        <begin position="45"/>
        <end position="68"/>
    </location>
</feature>
<evidence type="ECO:0000259" key="9">
    <source>
        <dbReference type="Pfam" id="PF01529"/>
    </source>
</evidence>
<evidence type="ECO:0000313" key="10">
    <source>
        <dbReference type="EMBL" id="KMQ88792.1"/>
    </source>
</evidence>
<dbReference type="Proteomes" id="UP000036403">
    <property type="component" value="Unassembled WGS sequence"/>
</dbReference>
<keyword evidence="11" id="KW-1185">Reference proteome</keyword>
<evidence type="ECO:0000256" key="8">
    <source>
        <dbReference type="SAM" id="MobiDB-lite"/>
    </source>
</evidence>
<feature type="region of interest" description="Disordered" evidence="8">
    <location>
        <begin position="596"/>
        <end position="635"/>
    </location>
</feature>
<reference evidence="10 11" key="1">
    <citation type="submission" date="2015-04" db="EMBL/GenBank/DDBJ databases">
        <title>Lasius niger genome sequencing.</title>
        <authorList>
            <person name="Konorov E.A."/>
            <person name="Nikitin M.A."/>
            <person name="Kirill M.V."/>
            <person name="Chang P."/>
        </authorList>
    </citation>
    <scope>NUCLEOTIDE SEQUENCE [LARGE SCALE GENOMIC DNA]</scope>
    <source>
        <tissue evidence="10">Whole</tissue>
    </source>
</reference>
<dbReference type="PaxDb" id="67767-A0A0J7KEV8"/>
<sequence length="635" mass="69914">MLNKTRAKRAIVRCYSSQNALHIPPEHRRFRRVHGLQLPLHPQQVIGWVLLIVVFAGTFTVLLTTPLLLPDLRFTLSLLFAALFLLHVLTHLTVLLLDPADPEVRARPINQVVPEFDRSKHQHVIENGRCHLCNITTRGLCTKHCSICNKCVPRFDHHCKWLNNCIGGRNYPAFLACLTSTLIIALAVTALALGELVLVNAHSVANDGYRNNNNNNDTSMNNATTPSLPVPGTGSLVLVTLIGILSAVAAILLIHLCFFHGYIACLGLTTYEYVRRKREKSSTGAAAGSRTTSSSNLCGAPYCDTGDREDLDQVVGARSLYSRFCKNGSLFKDGTTMMTATTDVYVSSTHEETRSGDIAANGSEDACSRTQPSTKDNRNFRLCFSYDSRTIETSIKVSSSRSNAVELENHGDSPDIKSSSTPSPVSCCFSIVNYSEGRHDRKDQKRRASGHRLESKRSCGMMRRIQTFLQARLKKGSRSKATTSSSTFVRSCSNKIIPGGPSDIAPAITEHQNRIIETLVAELTTPPDHPHPPARLPALDLPRTVHKIRKVLSSTGDISVLEPISPSVMPKRNQAYLGSRRSTNFSRKRPRIKLGSYVTQTAQLSPIPESEFSKPATPRSPLRSGSAFAFPPLRE</sequence>
<evidence type="ECO:0000256" key="1">
    <source>
        <dbReference type="ARBA" id="ARBA00004141"/>
    </source>
</evidence>
<dbReference type="PANTHER" id="PTHR22883:SF203">
    <property type="entry name" value="PALMITOYLTRANSFERASE"/>
    <property type="match status" value="1"/>
</dbReference>
<dbReference type="STRING" id="67767.A0A0J7KEV8"/>
<dbReference type="AlphaFoldDB" id="A0A0J7KEV8"/>
<evidence type="ECO:0000313" key="11">
    <source>
        <dbReference type="Proteomes" id="UP000036403"/>
    </source>
</evidence>
<keyword evidence="2 7" id="KW-0808">Transferase</keyword>
<dbReference type="InterPro" id="IPR039859">
    <property type="entry name" value="PFA4/ZDH16/20/ERF2-like"/>
</dbReference>
<feature type="region of interest" description="Disordered" evidence="8">
    <location>
        <begin position="572"/>
        <end position="591"/>
    </location>
</feature>
<evidence type="ECO:0000256" key="7">
    <source>
        <dbReference type="RuleBase" id="RU079119"/>
    </source>
</evidence>
<comment type="similarity">
    <text evidence="7">Belongs to the DHHC palmitoyltransferase family.</text>
</comment>
<evidence type="ECO:0000256" key="2">
    <source>
        <dbReference type="ARBA" id="ARBA00022679"/>
    </source>
</evidence>
<organism evidence="10 11">
    <name type="scientific">Lasius niger</name>
    <name type="common">Black garden ant</name>
    <dbReference type="NCBI Taxonomy" id="67767"/>
    <lineage>
        <taxon>Eukaryota</taxon>
        <taxon>Metazoa</taxon>
        <taxon>Ecdysozoa</taxon>
        <taxon>Arthropoda</taxon>
        <taxon>Hexapoda</taxon>
        <taxon>Insecta</taxon>
        <taxon>Pterygota</taxon>
        <taxon>Neoptera</taxon>
        <taxon>Endopterygota</taxon>
        <taxon>Hymenoptera</taxon>
        <taxon>Apocrita</taxon>
        <taxon>Aculeata</taxon>
        <taxon>Formicoidea</taxon>
        <taxon>Formicidae</taxon>
        <taxon>Formicinae</taxon>
        <taxon>Lasius</taxon>
        <taxon>Lasius</taxon>
    </lineage>
</organism>
<dbReference type="Pfam" id="PF01529">
    <property type="entry name" value="DHHC"/>
    <property type="match status" value="1"/>
</dbReference>
<dbReference type="PANTHER" id="PTHR22883">
    <property type="entry name" value="ZINC FINGER DHHC DOMAIN CONTAINING PROTEIN"/>
    <property type="match status" value="1"/>
</dbReference>
<evidence type="ECO:0000256" key="6">
    <source>
        <dbReference type="ARBA" id="ARBA00023315"/>
    </source>
</evidence>
<feature type="transmembrane region" description="Helical" evidence="7">
    <location>
        <begin position="173"/>
        <end position="193"/>
    </location>
</feature>
<comment type="subcellular location">
    <subcellularLocation>
        <location evidence="1">Membrane</location>
        <topology evidence="1">Multi-pass membrane protein</topology>
    </subcellularLocation>
</comment>
<gene>
    <name evidence="10" type="ORF">RF55_11661</name>
</gene>
<dbReference type="EC" id="2.3.1.225" evidence="7"/>
<dbReference type="GO" id="GO:0006612">
    <property type="term" value="P:protein targeting to membrane"/>
    <property type="evidence" value="ECO:0007669"/>
    <property type="project" value="TreeGrafter"/>
</dbReference>
<feature type="transmembrane region" description="Helical" evidence="7">
    <location>
        <begin position="74"/>
        <end position="97"/>
    </location>
</feature>
<dbReference type="GO" id="GO:0005794">
    <property type="term" value="C:Golgi apparatus"/>
    <property type="evidence" value="ECO:0007669"/>
    <property type="project" value="TreeGrafter"/>
</dbReference>
<dbReference type="OrthoDB" id="272303at2759"/>
<comment type="catalytic activity">
    <reaction evidence="7">
        <text>L-cysteinyl-[protein] + hexadecanoyl-CoA = S-hexadecanoyl-L-cysteinyl-[protein] + CoA</text>
        <dbReference type="Rhea" id="RHEA:36683"/>
        <dbReference type="Rhea" id="RHEA-COMP:10131"/>
        <dbReference type="Rhea" id="RHEA-COMP:11032"/>
        <dbReference type="ChEBI" id="CHEBI:29950"/>
        <dbReference type="ChEBI" id="CHEBI:57287"/>
        <dbReference type="ChEBI" id="CHEBI:57379"/>
        <dbReference type="ChEBI" id="CHEBI:74151"/>
        <dbReference type="EC" id="2.3.1.225"/>
    </reaction>
</comment>
<dbReference type="InterPro" id="IPR001594">
    <property type="entry name" value="Palmitoyltrfase_DHHC"/>
</dbReference>
<proteinExistence type="inferred from homology"/>
<comment type="caution">
    <text evidence="10">The sequence shown here is derived from an EMBL/GenBank/DDBJ whole genome shotgun (WGS) entry which is preliminary data.</text>
</comment>
<feature type="transmembrane region" description="Helical" evidence="7">
    <location>
        <begin position="236"/>
        <end position="269"/>
    </location>
</feature>
<comment type="domain">
    <text evidence="7">The DHHC domain is required for palmitoyltransferase activity.</text>
</comment>
<dbReference type="GO" id="GO:0005783">
    <property type="term" value="C:endoplasmic reticulum"/>
    <property type="evidence" value="ECO:0007669"/>
    <property type="project" value="TreeGrafter"/>
</dbReference>
<dbReference type="PROSITE" id="PS50216">
    <property type="entry name" value="DHHC"/>
    <property type="match status" value="1"/>
</dbReference>
<evidence type="ECO:0000256" key="4">
    <source>
        <dbReference type="ARBA" id="ARBA00022989"/>
    </source>
</evidence>
<keyword evidence="3 7" id="KW-0812">Transmembrane</keyword>
<keyword evidence="6 7" id="KW-0012">Acyltransferase</keyword>
<evidence type="ECO:0000256" key="3">
    <source>
        <dbReference type="ARBA" id="ARBA00022692"/>
    </source>
</evidence>
<protein>
    <recommendedName>
        <fullName evidence="7">Palmitoyltransferase</fullName>
        <ecNumber evidence="7">2.3.1.225</ecNumber>
    </recommendedName>
</protein>
<keyword evidence="4 7" id="KW-1133">Transmembrane helix</keyword>
<keyword evidence="5 7" id="KW-0472">Membrane</keyword>
<dbReference type="GO" id="GO:0019706">
    <property type="term" value="F:protein-cysteine S-palmitoyltransferase activity"/>
    <property type="evidence" value="ECO:0007669"/>
    <property type="project" value="UniProtKB-EC"/>
</dbReference>